<evidence type="ECO:0000313" key="1">
    <source>
        <dbReference type="EMBL" id="KAI0044785.1"/>
    </source>
</evidence>
<comment type="caution">
    <text evidence="1">The sequence shown here is derived from an EMBL/GenBank/DDBJ whole genome shotgun (WGS) entry which is preliminary data.</text>
</comment>
<sequence>MPFSFARFPRYPTAQALDIVRTIIKSSATPLSTQDIFKLAITQVPAGAPATATKKAIPLDSQDPPYPDHPIRSVRYLKKMILQDLLDRKEIEKVHTKRTLSAEEMRQRLATMTKAAQRAHANDAARNIDLWLWQIRTRPVVVPKVEEEKAAYGVEVGVGEDVSHLNRRRQRARELKVKLDVQWVRKLQRAKETPLTGEQVPPLPGTGMTPASRYAQNLKVLRRHDPSIVSIFDQFSHVCLYHHNGEKWEKKGFEGSMFLFEREAYPPYGFFILNRMGMEDYVLHMHPEDDMETHGDYLMYRRYPEFTSKRLAMAHPASNLPDSADRFTDAHGRNPTPTDVLTNWQVLLSKSRDKGRSETVGLWMFATDAREPMKTVLMRLHSYIRKVVPYPEEFRYGPDRPPPPPPNPNLKIDDVAGSSSTPSRSTVDRTASRASVQSPGLKGAVASTGGAGSELDKLFLKLVSPGSTSTPGLGAGTPSETPSSLNALFAAASAASPNNHPPSAAQVPTKGLALLDSIFASATPSSSSTSIAPSKSHKSYPSFSSSRASPFPGPPSAPPSTHLNLSSANQPQSDSSSPSDFYPEPHPDIHSPKPTSSTLPQILTQDVISALLGLPQSHSRASSVASSHRRYEGDVESSDNDPDDMSSAPGHLSVSSTAYNSDAGESLPSVNLPNGNHQRSGPHHVLGDVTPRPPARTFASSDSPTTAPPIAHSSSTSTITAASVGTTSSAAAPSPTQDARNLVPFHAESNLWPYPRAPVDDRDGDVVVLDFADTSVLSDLDALEKKRRSGKAKKSRKEKERDNQRERDAIEKGWDVPEKSTGDIEARQQQSRTPPNPQTAASIPSQPPTQPQVKAKVKAPLNGANGTSLQKATASAAIVAAVSSHTNGARQPPMERTAFVREVLTLIHTDTAFVDRLWQEYQSRA</sequence>
<proteinExistence type="predicted"/>
<evidence type="ECO:0000313" key="2">
    <source>
        <dbReference type="Proteomes" id="UP000814033"/>
    </source>
</evidence>
<name>A0ACB8RLI1_9AGAM</name>
<organism evidence="1 2">
    <name type="scientific">Auriscalpium vulgare</name>
    <dbReference type="NCBI Taxonomy" id="40419"/>
    <lineage>
        <taxon>Eukaryota</taxon>
        <taxon>Fungi</taxon>
        <taxon>Dikarya</taxon>
        <taxon>Basidiomycota</taxon>
        <taxon>Agaricomycotina</taxon>
        <taxon>Agaricomycetes</taxon>
        <taxon>Russulales</taxon>
        <taxon>Auriscalpiaceae</taxon>
        <taxon>Auriscalpium</taxon>
    </lineage>
</organism>
<dbReference type="EMBL" id="MU275971">
    <property type="protein sequence ID" value="KAI0044785.1"/>
    <property type="molecule type" value="Genomic_DNA"/>
</dbReference>
<reference evidence="1" key="1">
    <citation type="submission" date="2021-02" db="EMBL/GenBank/DDBJ databases">
        <authorList>
            <consortium name="DOE Joint Genome Institute"/>
            <person name="Ahrendt S."/>
            <person name="Looney B.P."/>
            <person name="Miyauchi S."/>
            <person name="Morin E."/>
            <person name="Drula E."/>
            <person name="Courty P.E."/>
            <person name="Chicoki N."/>
            <person name="Fauchery L."/>
            <person name="Kohler A."/>
            <person name="Kuo A."/>
            <person name="Labutti K."/>
            <person name="Pangilinan J."/>
            <person name="Lipzen A."/>
            <person name="Riley R."/>
            <person name="Andreopoulos W."/>
            <person name="He G."/>
            <person name="Johnson J."/>
            <person name="Barry K.W."/>
            <person name="Grigoriev I.V."/>
            <person name="Nagy L."/>
            <person name="Hibbett D."/>
            <person name="Henrissat B."/>
            <person name="Matheny P.B."/>
            <person name="Labbe J."/>
            <person name="Martin F."/>
        </authorList>
    </citation>
    <scope>NUCLEOTIDE SEQUENCE</scope>
    <source>
        <strain evidence="1">FP105234-sp</strain>
    </source>
</reference>
<dbReference type="Proteomes" id="UP000814033">
    <property type="component" value="Unassembled WGS sequence"/>
</dbReference>
<gene>
    <name evidence="1" type="ORF">FA95DRAFT_1574238</name>
</gene>
<protein>
    <submittedName>
        <fullName evidence="1">Uncharacterized protein</fullName>
    </submittedName>
</protein>
<accession>A0ACB8RLI1</accession>
<keyword evidence="2" id="KW-1185">Reference proteome</keyword>
<reference evidence="1" key="2">
    <citation type="journal article" date="2022" name="New Phytol.">
        <title>Evolutionary transition to the ectomycorrhizal habit in the genomes of a hyperdiverse lineage of mushroom-forming fungi.</title>
        <authorList>
            <person name="Looney B."/>
            <person name="Miyauchi S."/>
            <person name="Morin E."/>
            <person name="Drula E."/>
            <person name="Courty P.E."/>
            <person name="Kohler A."/>
            <person name="Kuo A."/>
            <person name="LaButti K."/>
            <person name="Pangilinan J."/>
            <person name="Lipzen A."/>
            <person name="Riley R."/>
            <person name="Andreopoulos W."/>
            <person name="He G."/>
            <person name="Johnson J."/>
            <person name="Nolan M."/>
            <person name="Tritt A."/>
            <person name="Barry K.W."/>
            <person name="Grigoriev I.V."/>
            <person name="Nagy L.G."/>
            <person name="Hibbett D."/>
            <person name="Henrissat B."/>
            <person name="Matheny P.B."/>
            <person name="Labbe J."/>
            <person name="Martin F.M."/>
        </authorList>
    </citation>
    <scope>NUCLEOTIDE SEQUENCE</scope>
    <source>
        <strain evidence="1">FP105234-sp</strain>
    </source>
</reference>